<comment type="caution">
    <text evidence="2">The sequence shown here is derived from an EMBL/GenBank/DDBJ whole genome shotgun (WGS) entry which is preliminary data.</text>
</comment>
<evidence type="ECO:0000313" key="2">
    <source>
        <dbReference type="EMBL" id="NML44225.1"/>
    </source>
</evidence>
<keyword evidence="3" id="KW-1185">Reference proteome</keyword>
<dbReference type="Pfam" id="PF01584">
    <property type="entry name" value="CheW"/>
    <property type="match status" value="1"/>
</dbReference>
<dbReference type="SMART" id="SM00260">
    <property type="entry name" value="CheW"/>
    <property type="match status" value="1"/>
</dbReference>
<dbReference type="AlphaFoldDB" id="A0A848H086"/>
<dbReference type="Proteomes" id="UP000541185">
    <property type="component" value="Unassembled WGS sequence"/>
</dbReference>
<evidence type="ECO:0000313" key="3">
    <source>
        <dbReference type="Proteomes" id="UP000541185"/>
    </source>
</evidence>
<dbReference type="SUPFAM" id="SSF50341">
    <property type="entry name" value="CheW-like"/>
    <property type="match status" value="1"/>
</dbReference>
<dbReference type="RefSeq" id="WP_169418372.1">
    <property type="nucleotide sequence ID" value="NZ_JABBFX010000001.1"/>
</dbReference>
<protein>
    <submittedName>
        <fullName evidence="2">Chemotaxis protein CheW</fullName>
    </submittedName>
</protein>
<dbReference type="PROSITE" id="PS50851">
    <property type="entry name" value="CHEW"/>
    <property type="match status" value="1"/>
</dbReference>
<organism evidence="2 3">
    <name type="scientific">Ramlibacter agri</name>
    <dbReference type="NCBI Taxonomy" id="2728837"/>
    <lineage>
        <taxon>Bacteria</taxon>
        <taxon>Pseudomonadati</taxon>
        <taxon>Pseudomonadota</taxon>
        <taxon>Betaproteobacteria</taxon>
        <taxon>Burkholderiales</taxon>
        <taxon>Comamonadaceae</taxon>
        <taxon>Ramlibacter</taxon>
    </lineage>
</organism>
<dbReference type="InterPro" id="IPR002545">
    <property type="entry name" value="CheW-lke_dom"/>
</dbReference>
<feature type="domain" description="CheW-like" evidence="1">
    <location>
        <begin position="684"/>
        <end position="828"/>
    </location>
</feature>
<dbReference type="GO" id="GO:0006935">
    <property type="term" value="P:chemotaxis"/>
    <property type="evidence" value="ECO:0007669"/>
    <property type="project" value="InterPro"/>
</dbReference>
<dbReference type="EMBL" id="JABBFX010000001">
    <property type="protein sequence ID" value="NML44225.1"/>
    <property type="molecule type" value="Genomic_DNA"/>
</dbReference>
<sequence>MPSPATLLPFMHDVGQCDRALRELSLMWRMIESSTKMVCAEEAAAILPTMASTRRHFDRLEGELVASLVREKAAKVLRELGTKAQYVIDILVRNLYERTADVGFLATDPQLCAFVAGSGGTRAEVRERLRAYRSKYTVYEEILLLAPDGAVLAQIDDASPVQASSDPIVAQALQRDGFVQAFRASDLRPGRRHALLYARRMLHPATGQPVGVLCLCFRFEEEMAGIFRSHRDPAARYNMLLLDDANRCIASADEDWIPVGATVPVNRQGSDAVFMFRGRQYFCSTVAAQGYQGYAGPAGWQGQVMVPLDVAFQNDVQDGPDTLDAALREGLLAHAQSFSPPLHEILSAAETIRRVVWNGQVMTAGRRDGSARLQAVLEQISETGSRSNELFASSIRDLYATVLGSSLRDSEFVSHLLVDLLDRNLYERADDCRWWALTPLLRQALGRDADSLPAVTQTLQYINDLYTVYTRILVHDAEGTIVAQSQRADVAPLDLAAARIAPEMLERVAALRDEQGYVVSPFEPTPLYDGQPTYVYHAAIRSEDGMRVVGGIALVFDAAREFTAMLRDGLAGKPETSAFFVDRAGRIVASTDPARPPGSRLEIAPELLALDNGLSASRLVAHDGAYAIMGCTASSGYREFKVSDGYRDDIVAVVCERFGPVLARQRAQAAGVTLQGAADRRNNAHEFATFFCGGALVALDIAQVREARPASALTRMRIGCPERALGILRLDRGGQEQSVWVFDLGSLVCGRPSVLAANSQVVVVEHEGQAIGLLADELHAVSSYGEGQLSPTPFAAQHRLVRGIIRANGGACLVQLLDTACLFHVLRGTEPVPEILRLDDEEPLLLAA</sequence>
<reference evidence="2 3" key="1">
    <citation type="submission" date="2020-04" db="EMBL/GenBank/DDBJ databases">
        <title>Ramlibacter sp. G-1-2-2 isolated from soil.</title>
        <authorList>
            <person name="Dahal R.H."/>
        </authorList>
    </citation>
    <scope>NUCLEOTIDE SEQUENCE [LARGE SCALE GENOMIC DNA]</scope>
    <source>
        <strain evidence="2 3">G-1-2-2</strain>
    </source>
</reference>
<name>A0A848H086_9BURK</name>
<dbReference type="Gene3D" id="2.30.30.40">
    <property type="entry name" value="SH3 Domains"/>
    <property type="match status" value="1"/>
</dbReference>
<evidence type="ECO:0000259" key="1">
    <source>
        <dbReference type="PROSITE" id="PS50851"/>
    </source>
</evidence>
<proteinExistence type="predicted"/>
<accession>A0A848H086</accession>
<dbReference type="Gene3D" id="2.40.50.180">
    <property type="entry name" value="CheA-289, Domain 4"/>
    <property type="match status" value="1"/>
</dbReference>
<dbReference type="GO" id="GO:0007165">
    <property type="term" value="P:signal transduction"/>
    <property type="evidence" value="ECO:0007669"/>
    <property type="project" value="InterPro"/>
</dbReference>
<dbReference type="InterPro" id="IPR036061">
    <property type="entry name" value="CheW-like_dom_sf"/>
</dbReference>
<gene>
    <name evidence="2" type="ORF">HHL11_10725</name>
</gene>